<dbReference type="SMART" id="SM00448">
    <property type="entry name" value="REC"/>
    <property type="match status" value="1"/>
</dbReference>
<reference evidence="8" key="1">
    <citation type="submission" date="2015-04" db="EMBL/GenBank/DDBJ databases">
        <authorList>
            <person name="Syromyatnikov M.Y."/>
            <person name="Popov V.N."/>
        </authorList>
    </citation>
    <scope>NUCLEOTIDE SEQUENCE</scope>
    <source>
        <strain evidence="8">MO-1</strain>
    </source>
</reference>
<dbReference type="InterPro" id="IPR011006">
    <property type="entry name" value="CheY-like_superfamily"/>
</dbReference>
<dbReference type="PANTHER" id="PTHR32071:SF13">
    <property type="entry name" value="RESPONSE REGULATOR HSFA"/>
    <property type="match status" value="1"/>
</dbReference>
<dbReference type="Pfam" id="PF02954">
    <property type="entry name" value="HTH_8"/>
    <property type="match status" value="1"/>
</dbReference>
<keyword evidence="3" id="KW-0805">Transcription regulation</keyword>
<dbReference type="Gene3D" id="3.40.50.300">
    <property type="entry name" value="P-loop containing nucleotide triphosphate hydrolases"/>
    <property type="match status" value="1"/>
</dbReference>
<dbReference type="CDD" id="cd00009">
    <property type="entry name" value="AAA"/>
    <property type="match status" value="1"/>
</dbReference>
<dbReference type="Gene3D" id="3.40.50.2300">
    <property type="match status" value="1"/>
</dbReference>
<dbReference type="SMART" id="SM00382">
    <property type="entry name" value="AAA"/>
    <property type="match status" value="1"/>
</dbReference>
<dbReference type="GO" id="GO:0000160">
    <property type="term" value="P:phosphorelay signal transduction system"/>
    <property type="evidence" value="ECO:0007669"/>
    <property type="project" value="UniProtKB-KW"/>
</dbReference>
<dbReference type="FunFam" id="3.40.50.300:FF:000006">
    <property type="entry name" value="DNA-binding transcriptional regulator NtrC"/>
    <property type="match status" value="1"/>
</dbReference>
<evidence type="ECO:0000256" key="5">
    <source>
        <dbReference type="PROSITE-ProRule" id="PRU00169"/>
    </source>
</evidence>
<dbReference type="Pfam" id="PF25601">
    <property type="entry name" value="AAA_lid_14"/>
    <property type="match status" value="1"/>
</dbReference>
<dbReference type="Pfam" id="PF00072">
    <property type="entry name" value="Response_reg"/>
    <property type="match status" value="1"/>
</dbReference>
<dbReference type="PROSITE" id="PS50045">
    <property type="entry name" value="SIGMA54_INTERACT_4"/>
    <property type="match status" value="1"/>
</dbReference>
<evidence type="ECO:0000256" key="4">
    <source>
        <dbReference type="ARBA" id="ARBA00023163"/>
    </source>
</evidence>
<dbReference type="GO" id="GO:0043565">
    <property type="term" value="F:sequence-specific DNA binding"/>
    <property type="evidence" value="ECO:0007669"/>
    <property type="project" value="InterPro"/>
</dbReference>
<evidence type="ECO:0000256" key="3">
    <source>
        <dbReference type="ARBA" id="ARBA00023015"/>
    </source>
</evidence>
<dbReference type="PROSITE" id="PS50110">
    <property type="entry name" value="RESPONSE_REGULATORY"/>
    <property type="match status" value="1"/>
</dbReference>
<dbReference type="PROSITE" id="PS00675">
    <property type="entry name" value="SIGMA54_INTERACT_1"/>
    <property type="match status" value="1"/>
</dbReference>
<dbReference type="PROSITE" id="PS00688">
    <property type="entry name" value="SIGMA54_INTERACT_3"/>
    <property type="match status" value="1"/>
</dbReference>
<gene>
    <name evidence="8" type="ORF">MAGMO_2245</name>
</gene>
<feature type="domain" description="Response regulatory" evidence="7">
    <location>
        <begin position="7"/>
        <end position="123"/>
    </location>
</feature>
<dbReference type="InterPro" id="IPR002078">
    <property type="entry name" value="Sigma_54_int"/>
</dbReference>
<dbReference type="InterPro" id="IPR027417">
    <property type="entry name" value="P-loop_NTPase"/>
</dbReference>
<dbReference type="GO" id="GO:0005524">
    <property type="term" value="F:ATP binding"/>
    <property type="evidence" value="ECO:0007669"/>
    <property type="project" value="UniProtKB-KW"/>
</dbReference>
<name>A0A1S7LIH6_MAGMO</name>
<keyword evidence="1" id="KW-0547">Nucleotide-binding</keyword>
<dbReference type="InterPro" id="IPR001789">
    <property type="entry name" value="Sig_transdc_resp-reg_receiver"/>
</dbReference>
<feature type="domain" description="Sigma-54 factor interaction" evidence="6">
    <location>
        <begin position="167"/>
        <end position="395"/>
    </location>
</feature>
<evidence type="ECO:0000256" key="1">
    <source>
        <dbReference type="ARBA" id="ARBA00022741"/>
    </source>
</evidence>
<evidence type="ECO:0000259" key="6">
    <source>
        <dbReference type="PROSITE" id="PS50045"/>
    </source>
</evidence>
<dbReference type="InterPro" id="IPR003593">
    <property type="entry name" value="AAA+_ATPase"/>
</dbReference>
<sequence>MANSKYRLLIVDDEHLYINMLNEMLKDRYEIKVAVDGEQAIERALSEPRPDLILLDIKMPRMDGFQVLQRLQENPLLQDIPIIFLTAMDAEEDETHGLALGAVDYITKPFSPAIVHARIKTHLSLKESLLETLNAQLQAQSLEQQVGALQRSLSSSALHNPEAFSQIISCSPQMHALFHYMEAVSGTGEPVLITGETGVGKELIAQSLHRLSGQPGELISVNLAGLDDQAFTDTLFGHKKGAFTGAEKDRRGFVSQAEQGTLFLDEIGDLALTSQVKLLRLLQEGIYYPLGSDTPKKMSANVVVATNRNVELMMSCGEFRQDLYFRLSAHHIRLPPLRERLEDIPILTAHFLAEAGQKTGQKSPAAPPELLRLLKLYAFPGNVRELRALLFDAMAQHQGGAVLSMKSIQKTIEMRREVEQGGIATLHEVAGEPPLFKNRQQLPTLESAESALVEEAMQRAGGNQGIAATLLGLSRQALNRRLNRKLRHLITP</sequence>
<dbReference type="Pfam" id="PF00158">
    <property type="entry name" value="Sigma54_activat"/>
    <property type="match status" value="1"/>
</dbReference>
<dbReference type="InterPro" id="IPR025944">
    <property type="entry name" value="Sigma_54_int_dom_CS"/>
</dbReference>
<keyword evidence="4" id="KW-0804">Transcription</keyword>
<keyword evidence="2" id="KW-0067">ATP-binding</keyword>
<keyword evidence="5" id="KW-0597">Phosphoprotein</keyword>
<dbReference type="InterPro" id="IPR009057">
    <property type="entry name" value="Homeodomain-like_sf"/>
</dbReference>
<dbReference type="GO" id="GO:0006355">
    <property type="term" value="P:regulation of DNA-templated transcription"/>
    <property type="evidence" value="ECO:0007669"/>
    <property type="project" value="InterPro"/>
</dbReference>
<dbReference type="PANTHER" id="PTHR32071">
    <property type="entry name" value="TRANSCRIPTIONAL REGULATORY PROTEIN"/>
    <property type="match status" value="1"/>
</dbReference>
<dbReference type="PRINTS" id="PR01590">
    <property type="entry name" value="HTHFIS"/>
</dbReference>
<evidence type="ECO:0000259" key="7">
    <source>
        <dbReference type="PROSITE" id="PS50110"/>
    </source>
</evidence>
<dbReference type="EMBL" id="LO017727">
    <property type="protein sequence ID" value="CRH06408.1"/>
    <property type="molecule type" value="Genomic_DNA"/>
</dbReference>
<organism evidence="8">
    <name type="scientific">Magnetococcus massalia (strain MO-1)</name>
    <dbReference type="NCBI Taxonomy" id="451514"/>
    <lineage>
        <taxon>Bacteria</taxon>
        <taxon>Pseudomonadati</taxon>
        <taxon>Pseudomonadota</taxon>
        <taxon>Magnetococcia</taxon>
        <taxon>Magnetococcales</taxon>
        <taxon>Magnetococcaceae</taxon>
        <taxon>Magnetococcus</taxon>
    </lineage>
</organism>
<dbReference type="InterPro" id="IPR025662">
    <property type="entry name" value="Sigma_54_int_dom_ATP-bd_1"/>
</dbReference>
<evidence type="ECO:0000256" key="2">
    <source>
        <dbReference type="ARBA" id="ARBA00022840"/>
    </source>
</evidence>
<protein>
    <submittedName>
        <fullName evidence="8">Putative two component, sigma54 specific, transcriptional regulator, Fis family</fullName>
    </submittedName>
</protein>
<dbReference type="SUPFAM" id="SSF52540">
    <property type="entry name" value="P-loop containing nucleoside triphosphate hydrolases"/>
    <property type="match status" value="1"/>
</dbReference>
<dbReference type="InterPro" id="IPR002197">
    <property type="entry name" value="HTH_Fis"/>
</dbReference>
<accession>A0A1S7LIH6</accession>
<feature type="modified residue" description="4-aspartylphosphate" evidence="5">
    <location>
        <position position="56"/>
    </location>
</feature>
<evidence type="ECO:0000313" key="8">
    <source>
        <dbReference type="EMBL" id="CRH06408.1"/>
    </source>
</evidence>
<proteinExistence type="predicted"/>
<dbReference type="AlphaFoldDB" id="A0A1S7LIH6"/>
<dbReference type="Gene3D" id="1.10.8.60">
    <property type="match status" value="1"/>
</dbReference>
<dbReference type="Gene3D" id="1.10.10.60">
    <property type="entry name" value="Homeodomain-like"/>
    <property type="match status" value="1"/>
</dbReference>
<dbReference type="SUPFAM" id="SSF52172">
    <property type="entry name" value="CheY-like"/>
    <property type="match status" value="1"/>
</dbReference>
<dbReference type="SUPFAM" id="SSF46689">
    <property type="entry name" value="Homeodomain-like"/>
    <property type="match status" value="1"/>
</dbReference>
<dbReference type="InterPro" id="IPR058031">
    <property type="entry name" value="AAA_lid_NorR"/>
</dbReference>